<dbReference type="Proteomes" id="UP001165082">
    <property type="component" value="Unassembled WGS sequence"/>
</dbReference>
<keyword evidence="7 10" id="KW-0472">Membrane</keyword>
<evidence type="ECO:0000256" key="1">
    <source>
        <dbReference type="ARBA" id="ARBA00004141"/>
    </source>
</evidence>
<feature type="region of interest" description="Disordered" evidence="9">
    <location>
        <begin position="37"/>
        <end position="63"/>
    </location>
</feature>
<dbReference type="PROSITE" id="PS50222">
    <property type="entry name" value="EF_HAND_2"/>
    <property type="match status" value="1"/>
</dbReference>
<comment type="subcellular location">
    <subcellularLocation>
        <location evidence="1">Membrane</location>
        <topology evidence="1">Multi-pass membrane protein</topology>
    </subcellularLocation>
</comment>
<dbReference type="InterPro" id="IPR002048">
    <property type="entry name" value="EF_hand_dom"/>
</dbReference>
<evidence type="ECO:0000313" key="12">
    <source>
        <dbReference type="EMBL" id="GMI05982.1"/>
    </source>
</evidence>
<feature type="domain" description="EF-hand" evidence="11">
    <location>
        <begin position="404"/>
        <end position="439"/>
    </location>
</feature>
<feature type="transmembrane region" description="Helical" evidence="10">
    <location>
        <begin position="273"/>
        <end position="292"/>
    </location>
</feature>
<comment type="caution">
    <text evidence="12">The sequence shown here is derived from an EMBL/GenBank/DDBJ whole genome shotgun (WGS) entry which is preliminary data.</text>
</comment>
<evidence type="ECO:0000259" key="11">
    <source>
        <dbReference type="PROSITE" id="PS50222"/>
    </source>
</evidence>
<dbReference type="GO" id="GO:0005737">
    <property type="term" value="C:cytoplasm"/>
    <property type="evidence" value="ECO:0007669"/>
    <property type="project" value="UniProtKB-ARBA"/>
</dbReference>
<organism evidence="12 13">
    <name type="scientific">Triparma retinervis</name>
    <dbReference type="NCBI Taxonomy" id="2557542"/>
    <lineage>
        <taxon>Eukaryota</taxon>
        <taxon>Sar</taxon>
        <taxon>Stramenopiles</taxon>
        <taxon>Ochrophyta</taxon>
        <taxon>Bolidophyceae</taxon>
        <taxon>Parmales</taxon>
        <taxon>Triparmaceae</taxon>
        <taxon>Triparma</taxon>
    </lineage>
</organism>
<gene>
    <name evidence="12" type="ORF">TrRE_jg7585</name>
</gene>
<feature type="transmembrane region" description="Helical" evidence="10">
    <location>
        <begin position="110"/>
        <end position="133"/>
    </location>
</feature>
<dbReference type="GO" id="GO:0005886">
    <property type="term" value="C:plasma membrane"/>
    <property type="evidence" value="ECO:0007669"/>
    <property type="project" value="TreeGrafter"/>
</dbReference>
<evidence type="ECO:0000256" key="10">
    <source>
        <dbReference type="SAM" id="Phobius"/>
    </source>
</evidence>
<evidence type="ECO:0000256" key="4">
    <source>
        <dbReference type="ARBA" id="ARBA00022837"/>
    </source>
</evidence>
<evidence type="ECO:0000256" key="3">
    <source>
        <dbReference type="ARBA" id="ARBA00022692"/>
    </source>
</evidence>
<dbReference type="OrthoDB" id="43525at2759"/>
<feature type="non-terminal residue" evidence="12">
    <location>
        <position position="1"/>
    </location>
</feature>
<evidence type="ECO:0000313" key="13">
    <source>
        <dbReference type="Proteomes" id="UP001165082"/>
    </source>
</evidence>
<keyword evidence="4" id="KW-0106">Calcium</keyword>
<keyword evidence="8" id="KW-0407">Ion channel</keyword>
<accession>A0A9W7CCU2</accession>
<evidence type="ECO:0000256" key="7">
    <source>
        <dbReference type="ARBA" id="ARBA00023136"/>
    </source>
</evidence>
<dbReference type="Pfam" id="PF07885">
    <property type="entry name" value="Ion_trans_2"/>
    <property type="match status" value="2"/>
</dbReference>
<keyword evidence="6" id="KW-0406">Ion transport</keyword>
<keyword evidence="5 10" id="KW-1133">Transmembrane helix</keyword>
<keyword evidence="13" id="KW-1185">Reference proteome</keyword>
<dbReference type="SUPFAM" id="SSF81324">
    <property type="entry name" value="Voltage-gated potassium channels"/>
    <property type="match status" value="2"/>
</dbReference>
<dbReference type="SUPFAM" id="SSF47473">
    <property type="entry name" value="EF-hand"/>
    <property type="match status" value="1"/>
</dbReference>
<proteinExistence type="predicted"/>
<dbReference type="GO" id="GO:0030322">
    <property type="term" value="P:stabilization of membrane potential"/>
    <property type="evidence" value="ECO:0007669"/>
    <property type="project" value="TreeGrafter"/>
</dbReference>
<feature type="region of interest" description="Disordered" evidence="9">
    <location>
        <begin position="458"/>
        <end position="481"/>
    </location>
</feature>
<dbReference type="AlphaFoldDB" id="A0A9W7CCU2"/>
<evidence type="ECO:0000256" key="6">
    <source>
        <dbReference type="ARBA" id="ARBA00023065"/>
    </source>
</evidence>
<evidence type="ECO:0000256" key="8">
    <source>
        <dbReference type="ARBA" id="ARBA00023303"/>
    </source>
</evidence>
<reference evidence="12" key="1">
    <citation type="submission" date="2022-07" db="EMBL/GenBank/DDBJ databases">
        <title>Genome analysis of Parmales, a sister group of diatoms, reveals the evolutionary specialization of diatoms from phago-mixotrophs to photoautotrophs.</title>
        <authorList>
            <person name="Ban H."/>
            <person name="Sato S."/>
            <person name="Yoshikawa S."/>
            <person name="Kazumasa Y."/>
            <person name="Nakamura Y."/>
            <person name="Ichinomiya M."/>
            <person name="Saitoh K."/>
            <person name="Sato N."/>
            <person name="Blanc-Mathieu R."/>
            <person name="Endo H."/>
            <person name="Kuwata A."/>
            <person name="Ogata H."/>
        </authorList>
    </citation>
    <scope>NUCLEOTIDE SEQUENCE</scope>
</reference>
<dbReference type="EMBL" id="BRXZ01000138">
    <property type="protein sequence ID" value="GMI05982.1"/>
    <property type="molecule type" value="Genomic_DNA"/>
</dbReference>
<dbReference type="PROSITE" id="PS00018">
    <property type="entry name" value="EF_HAND_1"/>
    <property type="match status" value="1"/>
</dbReference>
<dbReference type="InterPro" id="IPR018247">
    <property type="entry name" value="EF_Hand_1_Ca_BS"/>
</dbReference>
<dbReference type="GO" id="GO:0005509">
    <property type="term" value="F:calcium ion binding"/>
    <property type="evidence" value="ECO:0007669"/>
    <property type="project" value="InterPro"/>
</dbReference>
<evidence type="ECO:0000256" key="9">
    <source>
        <dbReference type="SAM" id="MobiDB-lite"/>
    </source>
</evidence>
<keyword evidence="2" id="KW-0813">Transport</keyword>
<evidence type="ECO:0000256" key="2">
    <source>
        <dbReference type="ARBA" id="ARBA00022448"/>
    </source>
</evidence>
<evidence type="ECO:0000256" key="5">
    <source>
        <dbReference type="ARBA" id="ARBA00022989"/>
    </source>
</evidence>
<dbReference type="InterPro" id="IPR013099">
    <property type="entry name" value="K_chnl_dom"/>
</dbReference>
<feature type="transmembrane region" description="Helical" evidence="10">
    <location>
        <begin position="182"/>
        <end position="204"/>
    </location>
</feature>
<keyword evidence="3 10" id="KW-0812">Transmembrane</keyword>
<dbReference type="InterPro" id="IPR011992">
    <property type="entry name" value="EF-hand-dom_pair"/>
</dbReference>
<dbReference type="Gene3D" id="1.10.238.10">
    <property type="entry name" value="EF-hand"/>
    <property type="match status" value="1"/>
</dbReference>
<dbReference type="GO" id="GO:0022841">
    <property type="term" value="F:potassium ion leak channel activity"/>
    <property type="evidence" value="ECO:0007669"/>
    <property type="project" value="TreeGrafter"/>
</dbReference>
<dbReference type="Gene3D" id="1.10.287.70">
    <property type="match status" value="2"/>
</dbReference>
<protein>
    <recommendedName>
        <fullName evidence="11">EF-hand domain-containing protein</fullName>
    </recommendedName>
</protein>
<dbReference type="PANTHER" id="PTHR11003:SF291">
    <property type="entry name" value="IP11374P"/>
    <property type="match status" value="1"/>
</dbReference>
<name>A0A9W7CCU2_9STRA</name>
<dbReference type="GO" id="GO:0015271">
    <property type="term" value="F:outward rectifier potassium channel activity"/>
    <property type="evidence" value="ECO:0007669"/>
    <property type="project" value="TreeGrafter"/>
</dbReference>
<feature type="transmembrane region" description="Helical" evidence="10">
    <location>
        <begin position="328"/>
        <end position="353"/>
    </location>
</feature>
<dbReference type="InterPro" id="IPR003280">
    <property type="entry name" value="2pore_dom_K_chnl"/>
</dbReference>
<sequence length="481" mass="53095">EKGIPEIPHARTSASFFQRMGSHGDPESIGFVGLKSSSSSSAGLAMESPGAPVAGPKTTRNGKTTWKSLKYKVKAHASELGSYKVPNPQPTRRKQTSKLKYDNFKSSRSTLWLCSVMILSYLFVGMISFSYIFEPWTPVDSLYFSVVTFTTVGYGDLYPGIEYYHVGTNTTYVRSDAQKVRSQMFCSFFSLLGIAIIGYALQIIGQQFVQAQMSAMQNAANNQKPANMMGGQFDFTATDTEEEKERKMIQGAIDAKKEEEKQKNNDILERRKAIAKILGPISALFMVGALLFGSLEGWPFAQSLYWCVITAASIGYGEFSPKEEVSRALAVVFIPVSVGLIGQGLAGIVNIFIEEEIKKANIKLMGRELTIEDLEQMNTDDDGEVSKLEFVEFMLKTMNKVDQTLLNDLHAQFRKMDADGSGSLQKSDLELLAKRKLAVRRKLTLAAYKSEITTKARRASSKALQPVGEEGVKTAKISPEG</sequence>
<dbReference type="PANTHER" id="PTHR11003">
    <property type="entry name" value="POTASSIUM CHANNEL, SUBFAMILY K"/>
    <property type="match status" value="1"/>
</dbReference>